<dbReference type="PROSITE" id="PS51841">
    <property type="entry name" value="LTD"/>
    <property type="match status" value="1"/>
</dbReference>
<dbReference type="Pfam" id="PF00149">
    <property type="entry name" value="Metallophos"/>
    <property type="match status" value="1"/>
</dbReference>
<dbReference type="InterPro" id="IPR001322">
    <property type="entry name" value="Lamin_tail_dom"/>
</dbReference>
<evidence type="ECO:0000313" key="5">
    <source>
        <dbReference type="EMBL" id="TLD02283.1"/>
    </source>
</evidence>
<dbReference type="SUPFAM" id="SSF49265">
    <property type="entry name" value="Fibronectin type III"/>
    <property type="match status" value="1"/>
</dbReference>
<proteinExistence type="predicted"/>
<reference evidence="5 6" key="1">
    <citation type="journal article" date="2019" name="Anaerobe">
        <title>Detection of Robinsoniella peoriensis in multiple bone samples of a trauma patient.</title>
        <authorList>
            <person name="Schrottner P."/>
            <person name="Hartwich K."/>
            <person name="Bunk B."/>
            <person name="Schober I."/>
            <person name="Helbig S."/>
            <person name="Rudolph W.W."/>
            <person name="Gunzer F."/>
        </authorList>
    </citation>
    <scope>NUCLEOTIDE SEQUENCE [LARGE SCALE GENOMIC DNA]</scope>
    <source>
        <strain evidence="5 6">DSM 106044</strain>
    </source>
</reference>
<feature type="region of interest" description="Disordered" evidence="1">
    <location>
        <begin position="47"/>
        <end position="84"/>
    </location>
</feature>
<organism evidence="5 6">
    <name type="scientific">Robinsoniella peoriensis</name>
    <dbReference type="NCBI Taxonomy" id="180332"/>
    <lineage>
        <taxon>Bacteria</taxon>
        <taxon>Bacillati</taxon>
        <taxon>Bacillota</taxon>
        <taxon>Clostridia</taxon>
        <taxon>Lachnospirales</taxon>
        <taxon>Lachnospiraceae</taxon>
        <taxon>Robinsoniella</taxon>
    </lineage>
</organism>
<dbReference type="InterPro" id="IPR051918">
    <property type="entry name" value="STPP_CPPED1"/>
</dbReference>
<dbReference type="InterPro" id="IPR004843">
    <property type="entry name" value="Calcineurin-like_PHP"/>
</dbReference>
<evidence type="ECO:0000256" key="2">
    <source>
        <dbReference type="SAM" id="SignalP"/>
    </source>
</evidence>
<feature type="compositionally biased region" description="Polar residues" evidence="1">
    <location>
        <begin position="47"/>
        <end position="60"/>
    </location>
</feature>
<dbReference type="RefSeq" id="WP_138001831.1">
    <property type="nucleotide sequence ID" value="NZ_QGQD01000018.1"/>
</dbReference>
<keyword evidence="2" id="KW-0732">Signal</keyword>
<dbReference type="InterPro" id="IPR003961">
    <property type="entry name" value="FN3_dom"/>
</dbReference>
<feature type="chain" id="PRO_5020398561" evidence="2">
    <location>
        <begin position="32"/>
        <end position="1943"/>
    </location>
</feature>
<feature type="domain" description="Fibronectin type-III" evidence="3">
    <location>
        <begin position="1751"/>
        <end position="1845"/>
    </location>
</feature>
<feature type="compositionally biased region" description="Polar residues" evidence="1">
    <location>
        <begin position="121"/>
        <end position="136"/>
    </location>
</feature>
<feature type="compositionally biased region" description="Basic and acidic residues" evidence="1">
    <location>
        <begin position="101"/>
        <end position="118"/>
    </location>
</feature>
<comment type="caution">
    <text evidence="5">The sequence shown here is derived from an EMBL/GenBank/DDBJ whole genome shotgun (WGS) entry which is preliminary data.</text>
</comment>
<dbReference type="GO" id="GO:0016787">
    <property type="term" value="F:hydrolase activity"/>
    <property type="evidence" value="ECO:0007669"/>
    <property type="project" value="InterPro"/>
</dbReference>
<dbReference type="SUPFAM" id="SSF56300">
    <property type="entry name" value="Metallo-dependent phosphatases"/>
    <property type="match status" value="1"/>
</dbReference>
<dbReference type="InterPro" id="IPR036116">
    <property type="entry name" value="FN3_sf"/>
</dbReference>
<feature type="signal peptide" evidence="2">
    <location>
        <begin position="1"/>
        <end position="31"/>
    </location>
</feature>
<evidence type="ECO:0000259" key="3">
    <source>
        <dbReference type="PROSITE" id="PS50853"/>
    </source>
</evidence>
<feature type="domain" description="LTD" evidence="4">
    <location>
        <begin position="543"/>
        <end position="692"/>
    </location>
</feature>
<feature type="region of interest" description="Disordered" evidence="1">
    <location>
        <begin position="96"/>
        <end position="136"/>
    </location>
</feature>
<sequence length="1943" mass="216803" precursor="true">MKNRMKRITALIVTIAMSISMVMTPLLNAMAVSGETIPSIAEDKLYQSQNDESEAAQSKITDTESESESEQTGSVEEHQNFSEDGRNTLETYQAETNFPETEQRQSDDKESSEPKTDESDTSAGSDNNLKPENNSDLQTSLLDTIRNEISGNDIKGENIIVTAAVDGETKPDSLWLFYRQLPDQEYTSVEMTQVVGQDNPDSYQAVLERDELYTDSLEWFTQAFFGEQSVKSSDEDTVLISSVDSDEASPLLITEAVQASPKGAGYTWFEVYNNANEAVNLKDYIFYYVYPTGSWLEWFTDGYNSTTASKVPSGHISDKDVILQPGESCIFWPGGTVYSESKETAMREYYGISQNVQVIHIKHGGFHASQDRTVRIGKSTDDIIAECSVSGSDNPAPAKKVSDQFTYRKDGNMGYKVSTTAEPTPGMTASWQMPDQPVDLSAETLLTNAAAEELEDRISFSVDVSGALGAVNIYLSYQQAGLPAEKVQMKSKNKSPEATFSVDLSKDLLWSDEVTWHVESSDGKLTENITMAVNHGDLDYTKEPPLIFTEVLPVHENGQYTYAEIYNNSNQTINLGYYTLYYQYPTDAEAGKVSKTWTINAPDIYMEPGKSVVLWLSNNGTTVEQFNTNFGTDLVENKDIVRIDYAGFHGSDWRKLSIGRAFDKVIASVTFNENGADCKPGENTAIQYTYPKSGDYKESIKVSNKLQPSPGNTHTWQVPSEDKRVNFPGYPEYPDTGASPVVKERTDNPVPASISEGEELFAAFDCTDAIGLTSMAIKYRFDNEETFRTVYEAKQRVNGRFFARIPANEILGHKRLEFYVEGYNLYRSTKTKTYTVGINGANDFEGIRLNVNDASVVNGVKTITANNGKNNKDTKILINNKEEDTAGVLENGAFLSLETGGQDNYFKNVVTAPYGENNREIISYLGKWTNLADRAFLVDNKYFAVDENGNYVVAFTIWAGDSGTPFEDIYQPSENHEDFTVNNVKLVLANGEVIGPDRAMQDYTYSGDSFQLDLENPEIDRTYKIGDTKNGTMAPSLELHFTIPADKLTAVGTNWDTSKLIDGVYEVKAVSEEKEATANVTVDNTAPVIRPGIQNHDVLTGDILFDPEITDANGIQEQMTWARLDGKTISLPYKIASKDMEAGEHTFTVTAYDICGNKTENEVTFTTNTVNPSGITAKTSETKADQAKLTVEAAQLNGKSGTAEFYKGRALTLENGSVTMVQSDGSSQITLAAGNEEMKVTSPTGNLPYQIFTVKTGTVKSTDRIAANWDGTASYADETHATAMYVYNTKENRWELLKKADDTGSIKAEFQAENHVVQDTAYLLVQCRSAGTPQVSPGKAKSAALSGWEGTLRPEQYDFSMAWITDTQYYAETWHDHFSAQNQWIVNNALDWKIRYTIHTGDIVDEWDMQDQWQRADQAMKIFDDNNMPYGVLAGNHDVAAGNEYYNNYWNNFGEDRFSDKDYYGESYKNNLGHYDLLTENGQDLIILYMSWDIYQEEIDWMNQVLEQYKDRKAILCFHRYANVKITDDSILDYAGKVIQENVVAKNENVIAVLNGHYHGASIQVDEFQNADGTQRLVYQICTDYQSDPEGGSEYIKFLYFDLQNDKIYMNSYSPAKEDFNYFDSPKLESYGAGTVAINQDIYELDVDFDTSAKSLETSRFAAAVYTDELIGRAPVSNGKAEFNYSGLSPETGYGWYAKVTNDNTGTARSDVDIFYTTKKQPEPSRPEPPKPQPPKPDEPSEPVAPEVTVGNTALKVTASSYNSLKLTWKKAKNASGYIIYRSDKKNGKYKVAASIKKGSQTSYTDKKRKSGKTYYYKIRAFGYINNKKKYGSYSAIKSCKVVPGEVKIASVSNKKAKSLSIKWKKTDGADGYKIYRAAGKNGTFKKIKTIKVTNTKRKSYTFTDSGLKKGKTYYYKIRAYRKSGKTNITGKAGKVISKKVTR</sequence>
<dbReference type="PANTHER" id="PTHR43143:SF5">
    <property type="entry name" value="SECRETED PROTEIN"/>
    <property type="match status" value="1"/>
</dbReference>
<evidence type="ECO:0000259" key="4">
    <source>
        <dbReference type="PROSITE" id="PS51841"/>
    </source>
</evidence>
<accession>A0A4U8QD73</accession>
<gene>
    <name evidence="5" type="ORF">DSM106044_00795</name>
</gene>
<dbReference type="Gene3D" id="2.60.40.10">
    <property type="entry name" value="Immunoglobulins"/>
    <property type="match status" value="2"/>
</dbReference>
<dbReference type="InterPro" id="IPR013783">
    <property type="entry name" value="Ig-like_fold"/>
</dbReference>
<evidence type="ECO:0000256" key="1">
    <source>
        <dbReference type="SAM" id="MobiDB-lite"/>
    </source>
</evidence>
<dbReference type="PANTHER" id="PTHR43143">
    <property type="entry name" value="METALLOPHOSPHOESTERASE, CALCINEURIN SUPERFAMILY"/>
    <property type="match status" value="1"/>
</dbReference>
<keyword evidence="6" id="KW-1185">Reference proteome</keyword>
<dbReference type="SMART" id="SM00060">
    <property type="entry name" value="FN3"/>
    <property type="match status" value="2"/>
</dbReference>
<dbReference type="STRING" id="180332.GCA_000797495_05322"/>
<feature type="region of interest" description="Disordered" evidence="1">
    <location>
        <begin position="1718"/>
        <end position="1746"/>
    </location>
</feature>
<dbReference type="InterPro" id="IPR029052">
    <property type="entry name" value="Metallo-depent_PP-like"/>
</dbReference>
<dbReference type="PROSITE" id="PS50853">
    <property type="entry name" value="FN3"/>
    <property type="match status" value="1"/>
</dbReference>
<dbReference type="Proteomes" id="UP000306509">
    <property type="component" value="Unassembled WGS sequence"/>
</dbReference>
<evidence type="ECO:0000313" key="6">
    <source>
        <dbReference type="Proteomes" id="UP000306509"/>
    </source>
</evidence>
<feature type="compositionally biased region" description="Basic and acidic residues" evidence="1">
    <location>
        <begin position="75"/>
        <end position="84"/>
    </location>
</feature>
<name>A0A4U8QD73_9FIRM</name>
<dbReference type="EMBL" id="QGQD01000018">
    <property type="protein sequence ID" value="TLD02283.1"/>
    <property type="molecule type" value="Genomic_DNA"/>
</dbReference>
<protein>
    <submittedName>
        <fullName evidence="5">Fibronectin type III domain protein</fullName>
    </submittedName>
</protein>
<dbReference type="Gene3D" id="3.60.21.10">
    <property type="match status" value="1"/>
</dbReference>
<dbReference type="CDD" id="cd00063">
    <property type="entry name" value="FN3"/>
    <property type="match status" value="2"/>
</dbReference>
<feature type="compositionally biased region" description="Basic and acidic residues" evidence="1">
    <location>
        <begin position="1720"/>
        <end position="1729"/>
    </location>
</feature>